<comment type="caution">
    <text evidence="1">The sequence shown here is derived from an EMBL/GenBank/DDBJ whole genome shotgun (WGS) entry which is preliminary data.</text>
</comment>
<dbReference type="RefSeq" id="WP_010052377.1">
    <property type="nucleotide sequence ID" value="NZ_CAJGUR010000017.1"/>
</dbReference>
<protein>
    <submittedName>
        <fullName evidence="1">Uncharacterized protein</fullName>
    </submittedName>
</protein>
<proteinExistence type="predicted"/>
<evidence type="ECO:0000313" key="1">
    <source>
        <dbReference type="EMBL" id="MDZ5759775.1"/>
    </source>
</evidence>
<gene>
    <name evidence="1" type="ORF">RAK27_14020</name>
</gene>
<dbReference type="GeneID" id="83604459"/>
<accession>A0AAW9K5C4</accession>
<dbReference type="Proteomes" id="UP001290462">
    <property type="component" value="Unassembled WGS sequence"/>
</dbReference>
<reference evidence="1" key="1">
    <citation type="submission" date="2023-08" db="EMBL/GenBank/DDBJ databases">
        <title>Genomic characterization of piscicolin 126 produced by Carnobacterium maltaromaticum CM22 strain isolated from salmon (Salmo salar).</title>
        <authorList>
            <person name="Gonzalez-Gragera E."/>
            <person name="Garcia-Lopez J.D."/>
            <person name="Teso-Perez C."/>
            <person name="Gimenez-Hernandez I."/>
            <person name="Peralta-Sanchez J.M."/>
            <person name="Valdivia E."/>
            <person name="Montalban-Lopez M."/>
            <person name="Martin-Platero A.M."/>
            <person name="Banos A."/>
            <person name="Martinez-Bueno M."/>
        </authorList>
    </citation>
    <scope>NUCLEOTIDE SEQUENCE</scope>
    <source>
        <strain evidence="1">CM22</strain>
    </source>
</reference>
<evidence type="ECO:0000313" key="2">
    <source>
        <dbReference type="Proteomes" id="UP001290462"/>
    </source>
</evidence>
<dbReference type="EMBL" id="JAVBVO010000004">
    <property type="protein sequence ID" value="MDZ5759775.1"/>
    <property type="molecule type" value="Genomic_DNA"/>
</dbReference>
<dbReference type="AlphaFoldDB" id="A0AAW9K5C4"/>
<organism evidence="1 2">
    <name type="scientific">Carnobacterium maltaromaticum</name>
    <name type="common">Carnobacterium piscicola</name>
    <dbReference type="NCBI Taxonomy" id="2751"/>
    <lineage>
        <taxon>Bacteria</taxon>
        <taxon>Bacillati</taxon>
        <taxon>Bacillota</taxon>
        <taxon>Bacilli</taxon>
        <taxon>Lactobacillales</taxon>
        <taxon>Carnobacteriaceae</taxon>
        <taxon>Carnobacterium</taxon>
    </lineage>
</organism>
<name>A0AAW9K5C4_CARML</name>
<sequence>MKIEDNWTDVEIVNVEFLGFNNEVYSRTMIVPSGHSEDEIKIMLVEEFPPVKKYLAIDFSEEGFYYKGNYFTTSCSCVDE</sequence>